<dbReference type="EMBL" id="BPLQ01000097">
    <property type="protein sequence ID" value="GIX67513.1"/>
    <property type="molecule type" value="Genomic_DNA"/>
</dbReference>
<evidence type="ECO:0000313" key="1">
    <source>
        <dbReference type="EMBL" id="GIX67513.1"/>
    </source>
</evidence>
<dbReference type="Proteomes" id="UP001054837">
    <property type="component" value="Unassembled WGS sequence"/>
</dbReference>
<keyword evidence="2" id="KW-1185">Reference proteome</keyword>
<sequence length="75" mass="8449">MMWCGVEVMSSIADDFLKDTSKKKMAFALAAAAEDEEIESIRRPQKMQSLTTATTYSHEDRNCHDVTRSTGQTFV</sequence>
<comment type="caution">
    <text evidence="1">The sequence shown here is derived from an EMBL/GenBank/DDBJ whole genome shotgun (WGS) entry which is preliminary data.</text>
</comment>
<evidence type="ECO:0000313" key="2">
    <source>
        <dbReference type="Proteomes" id="UP001054837"/>
    </source>
</evidence>
<proteinExistence type="predicted"/>
<gene>
    <name evidence="1" type="ORF">CDAR_17321</name>
</gene>
<reference evidence="1 2" key="1">
    <citation type="submission" date="2021-06" db="EMBL/GenBank/DDBJ databases">
        <title>Caerostris darwini draft genome.</title>
        <authorList>
            <person name="Kono N."/>
            <person name="Arakawa K."/>
        </authorList>
    </citation>
    <scope>NUCLEOTIDE SEQUENCE [LARGE SCALE GENOMIC DNA]</scope>
</reference>
<protein>
    <submittedName>
        <fullName evidence="1">Uncharacterized protein</fullName>
    </submittedName>
</protein>
<name>A0AAV4M595_9ARAC</name>
<accession>A0AAV4M595</accession>
<organism evidence="1 2">
    <name type="scientific">Caerostris darwini</name>
    <dbReference type="NCBI Taxonomy" id="1538125"/>
    <lineage>
        <taxon>Eukaryota</taxon>
        <taxon>Metazoa</taxon>
        <taxon>Ecdysozoa</taxon>
        <taxon>Arthropoda</taxon>
        <taxon>Chelicerata</taxon>
        <taxon>Arachnida</taxon>
        <taxon>Araneae</taxon>
        <taxon>Araneomorphae</taxon>
        <taxon>Entelegynae</taxon>
        <taxon>Araneoidea</taxon>
        <taxon>Araneidae</taxon>
        <taxon>Caerostris</taxon>
    </lineage>
</organism>
<dbReference type="AlphaFoldDB" id="A0AAV4M595"/>